<dbReference type="AlphaFoldDB" id="A0A0H5R5Y5"/>
<evidence type="ECO:0000259" key="5">
    <source>
        <dbReference type="Pfam" id="PF00828"/>
    </source>
</evidence>
<protein>
    <recommendedName>
        <fullName evidence="5">Large ribosomal subunit protein uL15/eL18 domain-containing protein</fullName>
    </recommendedName>
</protein>
<dbReference type="GO" id="GO:0005762">
    <property type="term" value="C:mitochondrial large ribosomal subunit"/>
    <property type="evidence" value="ECO:0007669"/>
    <property type="project" value="TreeGrafter"/>
</dbReference>
<evidence type="ECO:0000256" key="3">
    <source>
        <dbReference type="ARBA" id="ARBA00023274"/>
    </source>
</evidence>
<dbReference type="EMBL" id="HACM01008829">
    <property type="protein sequence ID" value="CRZ09271.1"/>
    <property type="molecule type" value="Transcribed_RNA"/>
</dbReference>
<organism evidence="6">
    <name type="scientific">Spongospora subterranea</name>
    <dbReference type="NCBI Taxonomy" id="70186"/>
    <lineage>
        <taxon>Eukaryota</taxon>
        <taxon>Sar</taxon>
        <taxon>Rhizaria</taxon>
        <taxon>Endomyxa</taxon>
        <taxon>Phytomyxea</taxon>
        <taxon>Plasmodiophorida</taxon>
        <taxon>Plasmodiophoridae</taxon>
        <taxon>Spongospora</taxon>
    </lineage>
</organism>
<dbReference type="HAMAP" id="MF_01341">
    <property type="entry name" value="Ribosomal_uL15"/>
    <property type="match status" value="1"/>
</dbReference>
<dbReference type="GO" id="GO:0006412">
    <property type="term" value="P:translation"/>
    <property type="evidence" value="ECO:0007669"/>
    <property type="project" value="InterPro"/>
</dbReference>
<evidence type="ECO:0000256" key="4">
    <source>
        <dbReference type="SAM" id="MobiDB-lite"/>
    </source>
</evidence>
<dbReference type="GO" id="GO:0003735">
    <property type="term" value="F:structural constituent of ribosome"/>
    <property type="evidence" value="ECO:0007669"/>
    <property type="project" value="InterPro"/>
</dbReference>
<dbReference type="Gene3D" id="3.100.10.10">
    <property type="match status" value="1"/>
</dbReference>
<evidence type="ECO:0000256" key="2">
    <source>
        <dbReference type="ARBA" id="ARBA00022980"/>
    </source>
</evidence>
<feature type="region of interest" description="Disordered" evidence="4">
    <location>
        <begin position="31"/>
        <end position="73"/>
    </location>
</feature>
<evidence type="ECO:0000256" key="1">
    <source>
        <dbReference type="ARBA" id="ARBA00007320"/>
    </source>
</evidence>
<dbReference type="SUPFAM" id="SSF52080">
    <property type="entry name" value="Ribosomal proteins L15p and L18e"/>
    <property type="match status" value="1"/>
</dbReference>
<dbReference type="InterPro" id="IPR021131">
    <property type="entry name" value="Ribosomal_uL15/eL18"/>
</dbReference>
<feature type="compositionally biased region" description="Gly residues" evidence="4">
    <location>
        <begin position="48"/>
        <end position="59"/>
    </location>
</feature>
<comment type="similarity">
    <text evidence="1">Belongs to the universal ribosomal protein uL15 family.</text>
</comment>
<proteinExistence type="inferred from homology"/>
<feature type="compositionally biased region" description="Basic residues" evidence="4">
    <location>
        <begin position="60"/>
        <end position="73"/>
    </location>
</feature>
<keyword evidence="2" id="KW-0689">Ribosomal protein</keyword>
<dbReference type="Pfam" id="PF00828">
    <property type="entry name" value="Ribosomal_L27A"/>
    <property type="match status" value="1"/>
</dbReference>
<dbReference type="InterPro" id="IPR030878">
    <property type="entry name" value="Ribosomal_uL15"/>
</dbReference>
<dbReference type="InterPro" id="IPR036227">
    <property type="entry name" value="Ribosomal_uL15/eL18_sf"/>
</dbReference>
<evidence type="ECO:0000313" key="6">
    <source>
        <dbReference type="EMBL" id="CRZ09271.1"/>
    </source>
</evidence>
<keyword evidence="3" id="KW-0687">Ribonucleoprotein</keyword>
<accession>A0A0H5R5Y5</accession>
<dbReference type="NCBIfam" id="TIGR01071">
    <property type="entry name" value="rplO_bact"/>
    <property type="match status" value="1"/>
</dbReference>
<dbReference type="PANTHER" id="PTHR12934:SF11">
    <property type="entry name" value="LARGE RIBOSOMAL SUBUNIT PROTEIN UL15M"/>
    <property type="match status" value="1"/>
</dbReference>
<feature type="domain" description="Large ribosomal subunit protein uL15/eL18" evidence="5">
    <location>
        <begin position="104"/>
        <end position="179"/>
    </location>
</feature>
<sequence length="221" mass="24337">MWRALQRLIISNPTPSRRTLAFSAAAPTSLNTISDNPGSRKFVRRLGRGQGSGRGGTSGRGHKGQKARSGASRKIRLGFEGGQTPLAKRLPKRGFTSNKPDFSPLNLDKLQEWIKQGRLNPDELITTKMLNDSGVVGKVKHGVKLLGNGIQDFHAKINIQVTEASKTAQYAIEKNGGSVMFTYFNKLGLRATLHPDKFDIVPKLARPPRKWALKHGIENHL</sequence>
<name>A0A0H5R5Y5_9EUKA</name>
<dbReference type="InterPro" id="IPR005749">
    <property type="entry name" value="Ribosomal_uL15_bac-type"/>
</dbReference>
<dbReference type="PANTHER" id="PTHR12934">
    <property type="entry name" value="50S RIBOSOMAL PROTEIN L15"/>
    <property type="match status" value="1"/>
</dbReference>
<reference evidence="6" key="1">
    <citation type="submission" date="2015-04" db="EMBL/GenBank/DDBJ databases">
        <title>The genome sequence of the plant pathogenic Rhizarian Plasmodiophora brassicae reveals insights in its biotrophic life cycle and the origin of chitin synthesis.</title>
        <authorList>
            <person name="Schwelm A."/>
            <person name="Fogelqvist J."/>
            <person name="Knaust A."/>
            <person name="Julke S."/>
            <person name="Lilja T."/>
            <person name="Dhandapani V."/>
            <person name="Bonilla-Rosso G."/>
            <person name="Karlsson M."/>
            <person name="Shevchenko A."/>
            <person name="Choi S.R."/>
            <person name="Kim H.G."/>
            <person name="Park J.Y."/>
            <person name="Lim Y.P."/>
            <person name="Ludwig-Muller J."/>
            <person name="Dixelius C."/>
        </authorList>
    </citation>
    <scope>NUCLEOTIDE SEQUENCE</scope>
    <source>
        <tissue evidence="6">Potato root galls</tissue>
    </source>
</reference>